<protein>
    <submittedName>
        <fullName evidence="1">Uncharacterized protein</fullName>
    </submittedName>
</protein>
<evidence type="ECO:0000313" key="1">
    <source>
        <dbReference type="EMBL" id="AMP03955.1"/>
    </source>
</evidence>
<dbReference type="AlphaFoldDB" id="A0A127Q2A5"/>
<dbReference type="Proteomes" id="UP000074561">
    <property type="component" value="Chromosome"/>
</dbReference>
<dbReference type="PATRIC" id="fig|279113.9.peg.1571"/>
<gene>
    <name evidence="1" type="ORF">CPter91_1579</name>
</gene>
<organism evidence="1 2">
    <name type="scientific">Collimonas pratensis</name>
    <dbReference type="NCBI Taxonomy" id="279113"/>
    <lineage>
        <taxon>Bacteria</taxon>
        <taxon>Pseudomonadati</taxon>
        <taxon>Pseudomonadota</taxon>
        <taxon>Betaproteobacteria</taxon>
        <taxon>Burkholderiales</taxon>
        <taxon>Oxalobacteraceae</taxon>
        <taxon>Collimonas</taxon>
    </lineage>
</organism>
<evidence type="ECO:0000313" key="2">
    <source>
        <dbReference type="Proteomes" id="UP000074561"/>
    </source>
</evidence>
<dbReference type="KEGG" id="cpra:CPter91_1579"/>
<proteinExistence type="predicted"/>
<name>A0A127Q2A5_9BURK</name>
<sequence>MQRDAPALASALTGADDGYGFCIGCLASLPLLSGGKNLE</sequence>
<accession>A0A127Q2A5</accession>
<dbReference type="EMBL" id="CP013234">
    <property type="protein sequence ID" value="AMP03955.1"/>
    <property type="molecule type" value="Genomic_DNA"/>
</dbReference>
<reference evidence="1 2" key="1">
    <citation type="submission" date="2015-11" db="EMBL/GenBank/DDBJ databases">
        <title>Exploring the genomic traits of fungus-feeding bacterial genus Collimonas.</title>
        <authorList>
            <person name="Song C."/>
            <person name="Schmidt R."/>
            <person name="de Jager V."/>
            <person name="Krzyzanowska D."/>
            <person name="Jongedijk E."/>
            <person name="Cankar K."/>
            <person name="Beekwilder J."/>
            <person name="van Veen A."/>
            <person name="de Boer W."/>
            <person name="van Veen J.A."/>
            <person name="Garbeva P."/>
        </authorList>
    </citation>
    <scope>NUCLEOTIDE SEQUENCE [LARGE SCALE GENOMIC DNA]</scope>
    <source>
        <strain evidence="1 2">Ter91</strain>
    </source>
</reference>